<keyword evidence="3" id="KW-1185">Reference proteome</keyword>
<protein>
    <submittedName>
        <fullName evidence="2">Uncharacterized protein</fullName>
    </submittedName>
</protein>
<name>A0ABN9TDJ2_9DINO</name>
<feature type="region of interest" description="Disordered" evidence="1">
    <location>
        <begin position="176"/>
        <end position="217"/>
    </location>
</feature>
<feature type="compositionally biased region" description="Pro residues" evidence="1">
    <location>
        <begin position="207"/>
        <end position="217"/>
    </location>
</feature>
<feature type="compositionally biased region" description="Low complexity" evidence="1">
    <location>
        <begin position="188"/>
        <end position="197"/>
    </location>
</feature>
<dbReference type="EMBL" id="CAUYUJ010014612">
    <property type="protein sequence ID" value="CAK0843827.1"/>
    <property type="molecule type" value="Genomic_DNA"/>
</dbReference>
<organism evidence="2 3">
    <name type="scientific">Prorocentrum cordatum</name>
    <dbReference type="NCBI Taxonomy" id="2364126"/>
    <lineage>
        <taxon>Eukaryota</taxon>
        <taxon>Sar</taxon>
        <taxon>Alveolata</taxon>
        <taxon>Dinophyceae</taxon>
        <taxon>Prorocentrales</taxon>
        <taxon>Prorocentraceae</taxon>
        <taxon>Prorocentrum</taxon>
    </lineage>
</organism>
<accession>A0ABN9TDJ2</accession>
<evidence type="ECO:0000313" key="3">
    <source>
        <dbReference type="Proteomes" id="UP001189429"/>
    </source>
</evidence>
<dbReference type="Proteomes" id="UP001189429">
    <property type="component" value="Unassembled WGS sequence"/>
</dbReference>
<reference evidence="2" key="1">
    <citation type="submission" date="2023-10" db="EMBL/GenBank/DDBJ databases">
        <authorList>
            <person name="Chen Y."/>
            <person name="Shah S."/>
            <person name="Dougan E. K."/>
            <person name="Thang M."/>
            <person name="Chan C."/>
        </authorList>
    </citation>
    <scope>NUCLEOTIDE SEQUENCE [LARGE SCALE GENOMIC DNA]</scope>
</reference>
<proteinExistence type="predicted"/>
<comment type="caution">
    <text evidence="2">The sequence shown here is derived from an EMBL/GenBank/DDBJ whole genome shotgun (WGS) entry which is preliminary data.</text>
</comment>
<sequence length="217" mass="23327">MRGTDSLPFDNIPPLVAEAGHVLSYSMRGTDSLPFDNIPPLVAEAQQRYQACSGGLGREVRQRPWHLRQVRRPGAGEAAEGGSATLYQELNMRSMLQCSFRPMTSSTSRSSTPRRYSSDHRIEQAACNVQARPAAAWVAATENGYAAAAARRASLVQVPVPRGLPVALAERAALPPRRGSAGAAGFQPPGRGALARRIAARRRPRPQAQPPHARAPP</sequence>
<evidence type="ECO:0000313" key="2">
    <source>
        <dbReference type="EMBL" id="CAK0843827.1"/>
    </source>
</evidence>
<evidence type="ECO:0000256" key="1">
    <source>
        <dbReference type="SAM" id="MobiDB-lite"/>
    </source>
</evidence>
<gene>
    <name evidence="2" type="ORF">PCOR1329_LOCUS38051</name>
</gene>